<evidence type="ECO:0000313" key="1">
    <source>
        <dbReference type="EMBL" id="KAK4745924.1"/>
    </source>
</evidence>
<dbReference type="EMBL" id="JAXIOK010000021">
    <property type="protein sequence ID" value="KAK4745924.1"/>
    <property type="molecule type" value="Genomic_DNA"/>
</dbReference>
<proteinExistence type="predicted"/>
<comment type="caution">
    <text evidence="1">The sequence shown here is derived from an EMBL/GenBank/DDBJ whole genome shotgun (WGS) entry which is preliminary data.</text>
</comment>
<reference evidence="1 2" key="1">
    <citation type="journal article" date="2023" name="Hortic Res">
        <title>Pangenome of water caltrop reveals structural variations and asymmetric subgenome divergence after allopolyploidization.</title>
        <authorList>
            <person name="Zhang X."/>
            <person name="Chen Y."/>
            <person name="Wang L."/>
            <person name="Yuan Y."/>
            <person name="Fang M."/>
            <person name="Shi L."/>
            <person name="Lu R."/>
            <person name="Comes H.P."/>
            <person name="Ma Y."/>
            <person name="Chen Y."/>
            <person name="Huang G."/>
            <person name="Zhou Y."/>
            <person name="Zheng Z."/>
            <person name="Qiu Y."/>
        </authorList>
    </citation>
    <scope>NUCLEOTIDE SEQUENCE [LARGE SCALE GENOMIC DNA]</scope>
    <source>
        <tissue evidence="1">Roots</tissue>
    </source>
</reference>
<dbReference type="PANTHER" id="PTHR44203:SF8">
    <property type="entry name" value="ETHYLENE-OVERPRODUCTION PROTEIN 1"/>
    <property type="match status" value="1"/>
</dbReference>
<keyword evidence="2" id="KW-1185">Reference proteome</keyword>
<organism evidence="1 2">
    <name type="scientific">Trapa incisa</name>
    <dbReference type="NCBI Taxonomy" id="236973"/>
    <lineage>
        <taxon>Eukaryota</taxon>
        <taxon>Viridiplantae</taxon>
        <taxon>Streptophyta</taxon>
        <taxon>Embryophyta</taxon>
        <taxon>Tracheophyta</taxon>
        <taxon>Spermatophyta</taxon>
        <taxon>Magnoliopsida</taxon>
        <taxon>eudicotyledons</taxon>
        <taxon>Gunneridae</taxon>
        <taxon>Pentapetalae</taxon>
        <taxon>rosids</taxon>
        <taxon>malvids</taxon>
        <taxon>Myrtales</taxon>
        <taxon>Lythraceae</taxon>
        <taxon>Trapa</taxon>
    </lineage>
</organism>
<protein>
    <submittedName>
        <fullName evidence="1">Uncharacterized protein</fullName>
    </submittedName>
</protein>
<evidence type="ECO:0000313" key="2">
    <source>
        <dbReference type="Proteomes" id="UP001345219"/>
    </source>
</evidence>
<dbReference type="GO" id="GO:0010105">
    <property type="term" value="P:negative regulation of ethylene-activated signaling pathway"/>
    <property type="evidence" value="ECO:0007669"/>
    <property type="project" value="InterPro"/>
</dbReference>
<dbReference type="PANTHER" id="PTHR44203">
    <property type="entry name" value="ETO1-RELATED"/>
    <property type="match status" value="1"/>
</dbReference>
<sequence>MQLLYLRAAFYDSMGDLASTIRDCEAVLCLEPEHNQELRRMSQEQTNFRYSAAVRCNPSTVTLSQFTDQIRHLSCSELAVSLGRLIGREGEGEGKKKKPSSRLGVII</sequence>
<dbReference type="AlphaFoldDB" id="A0AAN7GQ00"/>
<name>A0AAN7GQ00_9MYRT</name>
<dbReference type="InterPro" id="IPR044631">
    <property type="entry name" value="ETO1-like"/>
</dbReference>
<dbReference type="Proteomes" id="UP001345219">
    <property type="component" value="Chromosome 10"/>
</dbReference>
<gene>
    <name evidence="1" type="ORF">SAY87_012236</name>
</gene>
<accession>A0AAN7GQ00</accession>